<dbReference type="InterPro" id="IPR003444">
    <property type="entry name" value="MraZ"/>
</dbReference>
<keyword evidence="4 7" id="KW-0805">Transcription regulation</keyword>
<dbReference type="PANTHER" id="PTHR34701:SF1">
    <property type="entry name" value="TRANSCRIPTIONAL REGULATOR MRAZ"/>
    <property type="match status" value="1"/>
</dbReference>
<sequence>MMSATGTYEHSLDAKGRLFIPAQLRRELGDTLYVTMGLDGCLAVYPQETWDTFTAKFAALPMSESVAMRPLFANAAKCEPDSQGRIVIPAMLRKFAGLEKDAVITGVHNRAEIWSAERWREKQEEITPEKMNAILKGLGL</sequence>
<dbReference type="GO" id="GO:2000143">
    <property type="term" value="P:negative regulation of DNA-templated transcription initiation"/>
    <property type="evidence" value="ECO:0007669"/>
    <property type="project" value="TreeGrafter"/>
</dbReference>
<comment type="caution">
    <text evidence="9">The sequence shown here is derived from an EMBL/GenBank/DDBJ whole genome shotgun (WGS) entry which is preliminary data.</text>
</comment>
<dbReference type="CDD" id="cd16320">
    <property type="entry name" value="MraZ_N"/>
    <property type="match status" value="1"/>
</dbReference>
<comment type="subcellular location">
    <subcellularLocation>
        <location evidence="7">Cytoplasm</location>
        <location evidence="7">Nucleoid</location>
    </subcellularLocation>
</comment>
<dbReference type="GO" id="GO:0005737">
    <property type="term" value="C:cytoplasm"/>
    <property type="evidence" value="ECO:0007669"/>
    <property type="project" value="UniProtKB-UniRule"/>
</dbReference>
<dbReference type="InterPro" id="IPR035644">
    <property type="entry name" value="MraZ_C"/>
</dbReference>
<keyword evidence="3" id="KW-0677">Repeat</keyword>
<dbReference type="GO" id="GO:0009295">
    <property type="term" value="C:nucleoid"/>
    <property type="evidence" value="ECO:0007669"/>
    <property type="project" value="UniProtKB-SubCell"/>
</dbReference>
<protein>
    <recommendedName>
        <fullName evidence="1 7">Transcriptional regulator MraZ</fullName>
    </recommendedName>
</protein>
<dbReference type="RefSeq" id="WP_294531981.1">
    <property type="nucleotide sequence ID" value="NZ_DYUC01000025.1"/>
</dbReference>
<comment type="similarity">
    <text evidence="7">Belongs to the MraZ family.</text>
</comment>
<dbReference type="InterPro" id="IPR007159">
    <property type="entry name" value="SpoVT-AbrB_dom"/>
</dbReference>
<dbReference type="InterPro" id="IPR035642">
    <property type="entry name" value="MraZ_N"/>
</dbReference>
<dbReference type="Pfam" id="PF02381">
    <property type="entry name" value="MraZ"/>
    <property type="match status" value="2"/>
</dbReference>
<dbReference type="HAMAP" id="MF_01008">
    <property type="entry name" value="MraZ"/>
    <property type="match status" value="1"/>
</dbReference>
<dbReference type="PANTHER" id="PTHR34701">
    <property type="entry name" value="TRANSCRIPTIONAL REGULATOR MRAZ"/>
    <property type="match status" value="1"/>
</dbReference>
<keyword evidence="2 7" id="KW-0963">Cytoplasm</keyword>
<evidence type="ECO:0000313" key="10">
    <source>
        <dbReference type="Proteomes" id="UP000760668"/>
    </source>
</evidence>
<dbReference type="GO" id="GO:0000976">
    <property type="term" value="F:transcription cis-regulatory region binding"/>
    <property type="evidence" value="ECO:0007669"/>
    <property type="project" value="TreeGrafter"/>
</dbReference>
<reference evidence="9" key="1">
    <citation type="journal article" date="2021" name="PeerJ">
        <title>Extensive microbial diversity within the chicken gut microbiome revealed by metagenomics and culture.</title>
        <authorList>
            <person name="Gilroy R."/>
            <person name="Ravi A."/>
            <person name="Getino M."/>
            <person name="Pursley I."/>
            <person name="Horton D.L."/>
            <person name="Alikhan N.F."/>
            <person name="Baker D."/>
            <person name="Gharbi K."/>
            <person name="Hall N."/>
            <person name="Watson M."/>
            <person name="Adriaenssens E.M."/>
            <person name="Foster-Nyarko E."/>
            <person name="Jarju S."/>
            <person name="Secka A."/>
            <person name="Antonio M."/>
            <person name="Oren A."/>
            <person name="Chaudhuri R.R."/>
            <person name="La Ragione R."/>
            <person name="Hildebrand F."/>
            <person name="Pallen M.J."/>
        </authorList>
    </citation>
    <scope>NUCLEOTIDE SEQUENCE</scope>
    <source>
        <strain evidence="9">CHK179-5677</strain>
    </source>
</reference>
<comment type="subunit">
    <text evidence="7">Forms oligomers.</text>
</comment>
<feature type="domain" description="SpoVT-AbrB" evidence="8">
    <location>
        <begin position="7"/>
        <end position="49"/>
    </location>
</feature>
<evidence type="ECO:0000256" key="1">
    <source>
        <dbReference type="ARBA" id="ARBA00013860"/>
    </source>
</evidence>
<dbReference type="PROSITE" id="PS51740">
    <property type="entry name" value="SPOVT_ABRB"/>
    <property type="match status" value="2"/>
</dbReference>
<dbReference type="CDD" id="cd16321">
    <property type="entry name" value="MraZ_C"/>
    <property type="match status" value="1"/>
</dbReference>
<dbReference type="InterPro" id="IPR037914">
    <property type="entry name" value="SpoVT-AbrB_sf"/>
</dbReference>
<organism evidence="9 10">
    <name type="scientific">Pseudoflavonifractor capillosus</name>
    <dbReference type="NCBI Taxonomy" id="106588"/>
    <lineage>
        <taxon>Bacteria</taxon>
        <taxon>Bacillati</taxon>
        <taxon>Bacillota</taxon>
        <taxon>Clostridia</taxon>
        <taxon>Eubacteriales</taxon>
        <taxon>Oscillospiraceae</taxon>
        <taxon>Pseudoflavonifractor</taxon>
    </lineage>
</organism>
<dbReference type="NCBIfam" id="TIGR00242">
    <property type="entry name" value="division/cell wall cluster transcriptional repressor MraZ"/>
    <property type="match status" value="1"/>
</dbReference>
<keyword evidence="6 7" id="KW-0804">Transcription</keyword>
<dbReference type="Proteomes" id="UP000760668">
    <property type="component" value="Unassembled WGS sequence"/>
</dbReference>
<gene>
    <name evidence="7 9" type="primary">mraZ</name>
    <name evidence="9" type="ORF">K8V01_03475</name>
</gene>
<evidence type="ECO:0000313" key="9">
    <source>
        <dbReference type="EMBL" id="HJG86081.1"/>
    </source>
</evidence>
<reference evidence="9" key="2">
    <citation type="submission" date="2021-09" db="EMBL/GenBank/DDBJ databases">
        <authorList>
            <person name="Gilroy R."/>
        </authorList>
    </citation>
    <scope>NUCLEOTIDE SEQUENCE</scope>
    <source>
        <strain evidence="9">CHK179-5677</strain>
    </source>
</reference>
<dbReference type="GO" id="GO:0003700">
    <property type="term" value="F:DNA-binding transcription factor activity"/>
    <property type="evidence" value="ECO:0007669"/>
    <property type="project" value="UniProtKB-UniRule"/>
</dbReference>
<evidence type="ECO:0000256" key="6">
    <source>
        <dbReference type="ARBA" id="ARBA00023163"/>
    </source>
</evidence>
<evidence type="ECO:0000256" key="4">
    <source>
        <dbReference type="ARBA" id="ARBA00023015"/>
    </source>
</evidence>
<proteinExistence type="inferred from homology"/>
<evidence type="ECO:0000256" key="5">
    <source>
        <dbReference type="ARBA" id="ARBA00023125"/>
    </source>
</evidence>
<feature type="domain" description="SpoVT-AbrB" evidence="8">
    <location>
        <begin position="75"/>
        <end position="118"/>
    </location>
</feature>
<name>A0A921MLA7_9FIRM</name>
<dbReference type="EMBL" id="DYUC01000025">
    <property type="protein sequence ID" value="HJG86081.1"/>
    <property type="molecule type" value="Genomic_DNA"/>
</dbReference>
<dbReference type="Gene3D" id="3.40.1550.20">
    <property type="entry name" value="Transcriptional regulator MraZ domain"/>
    <property type="match status" value="1"/>
</dbReference>
<evidence type="ECO:0000256" key="3">
    <source>
        <dbReference type="ARBA" id="ARBA00022737"/>
    </source>
</evidence>
<evidence type="ECO:0000259" key="8">
    <source>
        <dbReference type="PROSITE" id="PS51740"/>
    </source>
</evidence>
<dbReference type="InterPro" id="IPR038619">
    <property type="entry name" value="MraZ_sf"/>
</dbReference>
<dbReference type="InterPro" id="IPR020603">
    <property type="entry name" value="MraZ_dom"/>
</dbReference>
<evidence type="ECO:0000256" key="7">
    <source>
        <dbReference type="HAMAP-Rule" id="MF_01008"/>
    </source>
</evidence>
<keyword evidence="5 7" id="KW-0238">DNA-binding</keyword>
<dbReference type="AlphaFoldDB" id="A0A921MLA7"/>
<evidence type="ECO:0000256" key="2">
    <source>
        <dbReference type="ARBA" id="ARBA00022490"/>
    </source>
</evidence>
<dbReference type="SUPFAM" id="SSF89447">
    <property type="entry name" value="AbrB/MazE/MraZ-like"/>
    <property type="match status" value="1"/>
</dbReference>
<accession>A0A921MLA7</accession>